<dbReference type="Gene3D" id="1.10.150.50">
    <property type="entry name" value="Transcription Factor, Ets-1"/>
    <property type="match status" value="1"/>
</dbReference>
<dbReference type="GO" id="GO:0000166">
    <property type="term" value="F:nucleotide binding"/>
    <property type="evidence" value="ECO:0007669"/>
    <property type="project" value="UniProtKB-KW"/>
</dbReference>
<keyword evidence="5" id="KW-0963">Cytoplasm</keyword>
<evidence type="ECO:0000256" key="7">
    <source>
        <dbReference type="ARBA" id="ARBA00022884"/>
    </source>
</evidence>
<evidence type="ECO:0000259" key="14">
    <source>
        <dbReference type="PROSITE" id="PS50105"/>
    </source>
</evidence>
<dbReference type="AlphaFoldDB" id="A0A5N6KSP2"/>
<comment type="subcellular location">
    <subcellularLocation>
        <location evidence="1">Cytoplasm</location>
        <location evidence="1">P-body</location>
    </subcellularLocation>
    <subcellularLocation>
        <location evidence="2">Cytoplasm</location>
        <location evidence="2">Cytosol</location>
    </subcellularLocation>
</comment>
<evidence type="ECO:0000256" key="4">
    <source>
        <dbReference type="ARBA" id="ARBA00022448"/>
    </source>
</evidence>
<dbReference type="GO" id="GO:0000289">
    <property type="term" value="P:nuclear-transcribed mRNA poly(A) tail shortening"/>
    <property type="evidence" value="ECO:0007669"/>
    <property type="project" value="TreeGrafter"/>
</dbReference>
<dbReference type="OrthoDB" id="1733472at2759"/>
<dbReference type="GO" id="GO:0015031">
    <property type="term" value="P:protein transport"/>
    <property type="evidence" value="ECO:0007669"/>
    <property type="project" value="UniProtKB-KW"/>
</dbReference>
<dbReference type="GO" id="GO:0005829">
    <property type="term" value="C:cytosol"/>
    <property type="evidence" value="ECO:0007669"/>
    <property type="project" value="UniProtKB-SubCell"/>
</dbReference>
<proteinExistence type="inferred from homology"/>
<feature type="region of interest" description="Disordered" evidence="13">
    <location>
        <begin position="503"/>
        <end position="526"/>
    </location>
</feature>
<feature type="region of interest" description="Disordered" evidence="13">
    <location>
        <begin position="1"/>
        <end position="42"/>
    </location>
</feature>
<feature type="domain" description="SAM" evidence="14">
    <location>
        <begin position="532"/>
        <end position="589"/>
    </location>
</feature>
<feature type="region of interest" description="Disordered" evidence="13">
    <location>
        <begin position="397"/>
        <end position="425"/>
    </location>
</feature>
<evidence type="ECO:0000256" key="10">
    <source>
        <dbReference type="ARBA" id="ARBA00024136"/>
    </source>
</evidence>
<evidence type="ECO:0000313" key="16">
    <source>
        <dbReference type="Proteomes" id="UP000327013"/>
    </source>
</evidence>
<organism evidence="15 16">
    <name type="scientific">Carpinus fangiana</name>
    <dbReference type="NCBI Taxonomy" id="176857"/>
    <lineage>
        <taxon>Eukaryota</taxon>
        <taxon>Viridiplantae</taxon>
        <taxon>Streptophyta</taxon>
        <taxon>Embryophyta</taxon>
        <taxon>Tracheophyta</taxon>
        <taxon>Spermatophyta</taxon>
        <taxon>Magnoliopsida</taxon>
        <taxon>eudicotyledons</taxon>
        <taxon>Gunneridae</taxon>
        <taxon>Pentapetalae</taxon>
        <taxon>rosids</taxon>
        <taxon>fabids</taxon>
        <taxon>Fagales</taxon>
        <taxon>Betulaceae</taxon>
        <taxon>Carpinus</taxon>
    </lineage>
</organism>
<comment type="caution">
    <text evidence="15">The sequence shown here is derived from an EMBL/GenBank/DDBJ whole genome shotgun (WGS) entry which is preliminary data.</text>
</comment>
<dbReference type="GO" id="GO:0000932">
    <property type="term" value="C:P-body"/>
    <property type="evidence" value="ECO:0007669"/>
    <property type="project" value="UniProtKB-SubCell"/>
</dbReference>
<evidence type="ECO:0000256" key="5">
    <source>
        <dbReference type="ARBA" id="ARBA00022490"/>
    </source>
</evidence>
<dbReference type="InterPro" id="IPR050897">
    <property type="entry name" value="SMAUG/VTS1_RNA-bind"/>
</dbReference>
<evidence type="ECO:0000256" key="9">
    <source>
        <dbReference type="ARBA" id="ARBA00024046"/>
    </source>
</evidence>
<evidence type="ECO:0000256" key="6">
    <source>
        <dbReference type="ARBA" id="ARBA00022741"/>
    </source>
</evidence>
<name>A0A5N6KSP2_9ROSI</name>
<dbReference type="PANTHER" id="PTHR12515">
    <property type="entry name" value="STERILE ALPHA MOTIF DOMAIN CONTAINING PROTEIN 4-RELATED"/>
    <property type="match status" value="1"/>
</dbReference>
<dbReference type="InterPro" id="IPR013761">
    <property type="entry name" value="SAM/pointed_sf"/>
</dbReference>
<protein>
    <recommendedName>
        <fullName evidence="10">RNA-binding protein VTS1</fullName>
    </recommendedName>
    <alternativeName>
        <fullName evidence="12">RNA-binding protein vts1</fullName>
    </alternativeName>
</protein>
<dbReference type="InterPro" id="IPR001660">
    <property type="entry name" value="SAM"/>
</dbReference>
<dbReference type="SMART" id="SM00454">
    <property type="entry name" value="SAM"/>
    <property type="match status" value="1"/>
</dbReference>
<keyword evidence="8" id="KW-0653">Protein transport</keyword>
<feature type="region of interest" description="Disordered" evidence="13">
    <location>
        <begin position="186"/>
        <end position="213"/>
    </location>
</feature>
<keyword evidence="7" id="KW-0694">RNA-binding</keyword>
<keyword evidence="6" id="KW-0547">Nucleotide-binding</keyword>
<keyword evidence="16" id="KW-1185">Reference proteome</keyword>
<sequence length="595" mass="64484">MHANQANRNSVPETISSASTLRPPTSRTTMPPNHHLRASADVSSLANAGGLGRDIRPASEVYYNQHQRGQSHADPESSMDRAAQQWIADIDQYENTLEEMAAATLDQDFKDELSAIEQWFRVLSEAERTAALYALLQQATQVQTRFFVGVLQEMAKNHPMSGILSPSSFGEKDPMANRLSSAMSRLSVGGDRNSTSLGRPPPSPNTKRNSGLDQHEINSMFPDAAAAIAKQKAEFESRTGTIPTSNRNSTVDRSSLVAPTISAPQDDSKIAQPSPWGRPSDRPKSSAGQQPMGQFAQAPGTGGLRSPRPMPLAGDNNNNIQNTSVNATGLNAGGMGMDVLSPYHGSGNWASMVNTPMVPNFQQDPNQANMVANATAMKLAAMSTVNNRIQLDDVRKYRRARSSEGHPQGPLSPGVPGIVAPNGHNLTPQQMAALQAQQMNAFQQSRSRPNSPGLTLQGTGPSNMNYAGAQQNGFLSAFDGNPAILTNGMPAMHMGEGYLSDASEINRGRSPRGRRGNSRPPEDPTDIELLTDVPAWLRSLRLHKYTDVLKDYKWQELVDMDDATLEKRGVNALGARRKLLKVFSDVKEKQAQGKY</sequence>
<dbReference type="Pfam" id="PF07647">
    <property type="entry name" value="SAM_2"/>
    <property type="match status" value="1"/>
</dbReference>
<keyword evidence="4" id="KW-0813">Transport</keyword>
<dbReference type="PANTHER" id="PTHR12515:SF5">
    <property type="entry name" value="PROTEIN SMAUG"/>
    <property type="match status" value="1"/>
</dbReference>
<dbReference type="GO" id="GO:0003729">
    <property type="term" value="F:mRNA binding"/>
    <property type="evidence" value="ECO:0007669"/>
    <property type="project" value="InterPro"/>
</dbReference>
<comment type="similarity">
    <text evidence="3">Belongs to the VTS1 family.</text>
</comment>
<evidence type="ECO:0000256" key="1">
    <source>
        <dbReference type="ARBA" id="ARBA00004201"/>
    </source>
</evidence>
<dbReference type="EMBL" id="VIBQ01000012">
    <property type="protein sequence ID" value="KAB8342998.1"/>
    <property type="molecule type" value="Genomic_DNA"/>
</dbReference>
<feature type="compositionally biased region" description="Polar residues" evidence="13">
    <location>
        <begin position="445"/>
        <end position="468"/>
    </location>
</feature>
<evidence type="ECO:0000313" key="15">
    <source>
        <dbReference type="EMBL" id="KAB8342998.1"/>
    </source>
</evidence>
<feature type="compositionally biased region" description="Polar residues" evidence="13">
    <location>
        <begin position="238"/>
        <end position="253"/>
    </location>
</feature>
<dbReference type="Pfam" id="PF25479">
    <property type="entry name" value="Vts1"/>
    <property type="match status" value="1"/>
</dbReference>
<evidence type="ECO:0000256" key="8">
    <source>
        <dbReference type="ARBA" id="ARBA00022927"/>
    </source>
</evidence>
<dbReference type="FunFam" id="1.10.150.50:FF:000033">
    <property type="entry name" value="Protein vts1, variant"/>
    <property type="match status" value="1"/>
</dbReference>
<evidence type="ECO:0000256" key="12">
    <source>
        <dbReference type="ARBA" id="ARBA00073291"/>
    </source>
</evidence>
<reference evidence="15 16" key="1">
    <citation type="submission" date="2019-06" db="EMBL/GenBank/DDBJ databases">
        <title>A chromosomal-level reference genome of Carpinus fangiana (Coryloideae, Betulaceae).</title>
        <authorList>
            <person name="Yang X."/>
            <person name="Wang Z."/>
            <person name="Zhang L."/>
            <person name="Hao G."/>
            <person name="Liu J."/>
            <person name="Yang Y."/>
        </authorList>
    </citation>
    <scope>NUCLEOTIDE SEQUENCE [LARGE SCALE GENOMIC DNA]</scope>
    <source>
        <strain evidence="15">Cfa_2016G</strain>
        <tissue evidence="15">Leaf</tissue>
    </source>
</reference>
<dbReference type="InterPro" id="IPR057327">
    <property type="entry name" value="Vts1_dom"/>
</dbReference>
<comment type="function">
    <text evidence="11">RNA-binding protein involved in post-transcriptional regulation through transcript degradation.</text>
</comment>
<evidence type="ECO:0000256" key="13">
    <source>
        <dbReference type="SAM" id="MobiDB-lite"/>
    </source>
</evidence>
<evidence type="ECO:0000256" key="11">
    <source>
        <dbReference type="ARBA" id="ARBA00054767"/>
    </source>
</evidence>
<evidence type="ECO:0000256" key="2">
    <source>
        <dbReference type="ARBA" id="ARBA00004514"/>
    </source>
</evidence>
<comment type="subunit">
    <text evidence="9">Monomer. Binds to RNA.</text>
</comment>
<gene>
    <name evidence="15" type="ORF">FH972_022592</name>
</gene>
<feature type="compositionally biased region" description="Polar residues" evidence="13">
    <location>
        <begin position="1"/>
        <end position="31"/>
    </location>
</feature>
<feature type="region of interest" description="Disordered" evidence="13">
    <location>
        <begin position="437"/>
        <end position="468"/>
    </location>
</feature>
<accession>A0A5N6KSP2</accession>
<evidence type="ECO:0000256" key="3">
    <source>
        <dbReference type="ARBA" id="ARBA00007325"/>
    </source>
</evidence>
<dbReference type="Proteomes" id="UP000327013">
    <property type="component" value="Unassembled WGS sequence"/>
</dbReference>
<feature type="region of interest" description="Disordered" evidence="13">
    <location>
        <begin position="228"/>
        <end position="323"/>
    </location>
</feature>
<dbReference type="SUPFAM" id="SSF47769">
    <property type="entry name" value="SAM/Pointed domain"/>
    <property type="match status" value="1"/>
</dbReference>
<dbReference type="CDD" id="cd09556">
    <property type="entry name" value="SAM_VTS1_fungal"/>
    <property type="match status" value="1"/>
</dbReference>
<dbReference type="InterPro" id="IPR037635">
    <property type="entry name" value="VTS1_SAM"/>
</dbReference>
<dbReference type="PROSITE" id="PS50105">
    <property type="entry name" value="SAM_DOMAIN"/>
    <property type="match status" value="1"/>
</dbReference>